<gene>
    <name evidence="3" type="ORF">A2390_02760</name>
</gene>
<name>A0A1G2CM58_9BACT</name>
<accession>A0A1G2CM58</accession>
<reference evidence="3 4" key="1">
    <citation type="journal article" date="2016" name="Nat. Commun.">
        <title>Thousands of microbial genomes shed light on interconnected biogeochemical processes in an aquifer system.</title>
        <authorList>
            <person name="Anantharaman K."/>
            <person name="Brown C.T."/>
            <person name="Hug L.A."/>
            <person name="Sharon I."/>
            <person name="Castelle C.J."/>
            <person name="Probst A.J."/>
            <person name="Thomas B.C."/>
            <person name="Singh A."/>
            <person name="Wilkins M.J."/>
            <person name="Karaoz U."/>
            <person name="Brodie E.L."/>
            <person name="Williams K.H."/>
            <person name="Hubbard S.S."/>
            <person name="Banfield J.F."/>
        </authorList>
    </citation>
    <scope>NUCLEOTIDE SEQUENCE [LARGE SCALE GENOMIC DNA]</scope>
</reference>
<dbReference type="Proteomes" id="UP000178599">
    <property type="component" value="Unassembled WGS sequence"/>
</dbReference>
<dbReference type="Pfam" id="PF13439">
    <property type="entry name" value="Glyco_transf_4"/>
    <property type="match status" value="1"/>
</dbReference>
<evidence type="ECO:0000313" key="3">
    <source>
        <dbReference type="EMBL" id="OGZ02429.1"/>
    </source>
</evidence>
<dbReference type="EMBL" id="MHLE01000031">
    <property type="protein sequence ID" value="OGZ02429.1"/>
    <property type="molecule type" value="Genomic_DNA"/>
</dbReference>
<organism evidence="3 4">
    <name type="scientific">Candidatus Liptonbacteria bacterium RIFOXYB1_FULL_36_10</name>
    <dbReference type="NCBI Taxonomy" id="1798654"/>
    <lineage>
        <taxon>Bacteria</taxon>
        <taxon>Candidatus Liptoniibacteriota</taxon>
    </lineage>
</organism>
<evidence type="ECO:0008006" key="5">
    <source>
        <dbReference type="Google" id="ProtNLM"/>
    </source>
</evidence>
<feature type="domain" description="Glycosyltransferase subfamily 4-like N-terminal" evidence="2">
    <location>
        <begin position="16"/>
        <end position="212"/>
    </location>
</feature>
<proteinExistence type="predicted"/>
<evidence type="ECO:0000259" key="1">
    <source>
        <dbReference type="Pfam" id="PF00534"/>
    </source>
</evidence>
<protein>
    <recommendedName>
        <fullName evidence="5">Glycosyltransferase subfamily 4-like N-terminal domain-containing protein</fullName>
    </recommendedName>
</protein>
<dbReference type="PANTHER" id="PTHR45947:SF3">
    <property type="entry name" value="SULFOQUINOVOSYL TRANSFERASE SQD2"/>
    <property type="match status" value="1"/>
</dbReference>
<evidence type="ECO:0000259" key="2">
    <source>
        <dbReference type="Pfam" id="PF13439"/>
    </source>
</evidence>
<dbReference type="Gene3D" id="3.40.50.2000">
    <property type="entry name" value="Glycogen Phosphorylase B"/>
    <property type="match status" value="2"/>
</dbReference>
<sequence length="414" mass="47126">MKILILSDDFPPAHEGGAGVIACNIAKGLFKKGEDILVFTTTKEKNEEGKSVYDGLKIVKVFSDYNERWRAYVSIYNYPVLKKLKEIITEFKPDIVHAHNIHIGISYGALKIAKKSKAKVFITMHDVMSFSYGKLRTKRYLETAVEGRPDCKVSFWDNLKMAKKRFNPFRNFLIRRYLKYADKIFAVSGALRDALKNNGIVGAEVIYNGIEVKNWEIDKNSVINFKRKFNLEDKKIILFGGRLSEGKGLKKIILAAEEMVKKNPELILLIIGKKELALEQMEKLLEQKSLTNKVIFTGWISGQDLKAAYWSSDIVCVPSLYLDPFPTINLEAMACRKPVVATCFGGSKEVVENGETGFIINPNKVSDIAEKIMELLENQEKAKEMGEIGFRRVLEKFSLDNQIEKLMIWYGKKV</sequence>
<dbReference type="CDD" id="cd03801">
    <property type="entry name" value="GT4_PimA-like"/>
    <property type="match status" value="1"/>
</dbReference>
<dbReference type="AlphaFoldDB" id="A0A1G2CM58"/>
<feature type="domain" description="Glycosyl transferase family 1" evidence="1">
    <location>
        <begin position="225"/>
        <end position="389"/>
    </location>
</feature>
<dbReference type="InterPro" id="IPR001296">
    <property type="entry name" value="Glyco_trans_1"/>
</dbReference>
<dbReference type="SUPFAM" id="SSF53756">
    <property type="entry name" value="UDP-Glycosyltransferase/glycogen phosphorylase"/>
    <property type="match status" value="1"/>
</dbReference>
<comment type="caution">
    <text evidence="3">The sequence shown here is derived from an EMBL/GenBank/DDBJ whole genome shotgun (WGS) entry which is preliminary data.</text>
</comment>
<dbReference type="GO" id="GO:0016757">
    <property type="term" value="F:glycosyltransferase activity"/>
    <property type="evidence" value="ECO:0007669"/>
    <property type="project" value="InterPro"/>
</dbReference>
<evidence type="ECO:0000313" key="4">
    <source>
        <dbReference type="Proteomes" id="UP000178599"/>
    </source>
</evidence>
<dbReference type="PANTHER" id="PTHR45947">
    <property type="entry name" value="SULFOQUINOVOSYL TRANSFERASE SQD2"/>
    <property type="match status" value="1"/>
</dbReference>
<dbReference type="Pfam" id="PF00534">
    <property type="entry name" value="Glycos_transf_1"/>
    <property type="match status" value="1"/>
</dbReference>
<dbReference type="InterPro" id="IPR050194">
    <property type="entry name" value="Glycosyltransferase_grp1"/>
</dbReference>
<dbReference type="InterPro" id="IPR028098">
    <property type="entry name" value="Glyco_trans_4-like_N"/>
</dbReference>